<dbReference type="AlphaFoldDB" id="A0A0A8Z0C4"/>
<proteinExistence type="predicted"/>
<accession>A0A0A8Z0C4</accession>
<protein>
    <submittedName>
        <fullName evidence="1">Uncharacterized protein</fullName>
    </submittedName>
</protein>
<name>A0A0A8Z0C4_ARUDO</name>
<reference evidence="1" key="2">
    <citation type="journal article" date="2015" name="Data Brief">
        <title>Shoot transcriptome of the giant reed, Arundo donax.</title>
        <authorList>
            <person name="Barrero R.A."/>
            <person name="Guerrero F.D."/>
            <person name="Moolhuijzen P."/>
            <person name="Goolsby J.A."/>
            <person name="Tidwell J."/>
            <person name="Bellgard S.E."/>
            <person name="Bellgard M.I."/>
        </authorList>
    </citation>
    <scope>NUCLEOTIDE SEQUENCE</scope>
    <source>
        <tissue evidence="1">Shoot tissue taken approximately 20 cm above the soil surface</tissue>
    </source>
</reference>
<evidence type="ECO:0000313" key="1">
    <source>
        <dbReference type="EMBL" id="JAD30180.1"/>
    </source>
</evidence>
<reference evidence="1" key="1">
    <citation type="submission" date="2014-09" db="EMBL/GenBank/DDBJ databases">
        <authorList>
            <person name="Magalhaes I.L.F."/>
            <person name="Oliveira U."/>
            <person name="Santos F.R."/>
            <person name="Vidigal T.H.D.A."/>
            <person name="Brescovit A.D."/>
            <person name="Santos A.J."/>
        </authorList>
    </citation>
    <scope>NUCLEOTIDE SEQUENCE</scope>
    <source>
        <tissue evidence="1">Shoot tissue taken approximately 20 cm above the soil surface</tissue>
    </source>
</reference>
<dbReference type="EMBL" id="GBRH01267715">
    <property type="protein sequence ID" value="JAD30180.1"/>
    <property type="molecule type" value="Transcribed_RNA"/>
</dbReference>
<organism evidence="1">
    <name type="scientific">Arundo donax</name>
    <name type="common">Giant reed</name>
    <name type="synonym">Donax arundinaceus</name>
    <dbReference type="NCBI Taxonomy" id="35708"/>
    <lineage>
        <taxon>Eukaryota</taxon>
        <taxon>Viridiplantae</taxon>
        <taxon>Streptophyta</taxon>
        <taxon>Embryophyta</taxon>
        <taxon>Tracheophyta</taxon>
        <taxon>Spermatophyta</taxon>
        <taxon>Magnoliopsida</taxon>
        <taxon>Liliopsida</taxon>
        <taxon>Poales</taxon>
        <taxon>Poaceae</taxon>
        <taxon>PACMAD clade</taxon>
        <taxon>Arundinoideae</taxon>
        <taxon>Arundineae</taxon>
        <taxon>Arundo</taxon>
    </lineage>
</organism>
<sequence length="17" mass="2061">MTKLCSNFFYCTPDFIM</sequence>